<feature type="domain" description="OmpR/PhoB-type" evidence="5">
    <location>
        <begin position="128"/>
        <end position="223"/>
    </location>
</feature>
<keyword evidence="7" id="KW-1185">Reference proteome</keyword>
<dbReference type="InterPro" id="IPR036388">
    <property type="entry name" value="WH-like_DNA-bd_sf"/>
</dbReference>
<dbReference type="InterPro" id="IPR001789">
    <property type="entry name" value="Sig_transdc_resp-reg_receiver"/>
</dbReference>
<dbReference type="EMBL" id="JBEHGX010000002">
    <property type="protein sequence ID" value="MER0125028.1"/>
    <property type="molecule type" value="Genomic_DNA"/>
</dbReference>
<keyword evidence="2" id="KW-0597">Phosphoprotein</keyword>
<gene>
    <name evidence="6" type="ORF">ABQG75_04655</name>
</gene>
<feature type="domain" description="Response regulatory" evidence="4">
    <location>
        <begin position="2"/>
        <end position="116"/>
    </location>
</feature>
<organism evidence="6 7">
    <name type="scientific">Franconibacter daqui</name>
    <dbReference type="NCBI Taxonomy" id="2047724"/>
    <lineage>
        <taxon>Bacteria</taxon>
        <taxon>Pseudomonadati</taxon>
        <taxon>Pseudomonadota</taxon>
        <taxon>Gammaproteobacteria</taxon>
        <taxon>Enterobacterales</taxon>
        <taxon>Enterobacteriaceae</taxon>
        <taxon>Franconibacter</taxon>
    </lineage>
</organism>
<dbReference type="InterPro" id="IPR039420">
    <property type="entry name" value="WalR-like"/>
</dbReference>
<protein>
    <submittedName>
        <fullName evidence="6">Response regulator</fullName>
    </submittedName>
</protein>
<evidence type="ECO:0000313" key="7">
    <source>
        <dbReference type="Proteomes" id="UP001447374"/>
    </source>
</evidence>
<accession>A0ABV1PJL2</accession>
<dbReference type="SMART" id="SM00862">
    <property type="entry name" value="Trans_reg_C"/>
    <property type="match status" value="1"/>
</dbReference>
<evidence type="ECO:0000259" key="5">
    <source>
        <dbReference type="PROSITE" id="PS51755"/>
    </source>
</evidence>
<sequence>MNLLIVEDDLPLQESMAQAFVAEGDQPVCAASAAEADILVQQHVYGLIILDLSLPDRDGIALLAQWRRSGVRSPVLILTEQGALAERVYGLDAGADDYLTKPFEHDELWARVQSILRRYPAQTETVTQPALSSRSEGLTLNPQTQQVLFKTQPVDVTPLEYALLARLTALPGETVSRENLLEEMYCQDEAGSNALEVHIHNLRRKLGKTAIKTVRGVGYRLDIEN</sequence>
<evidence type="ECO:0000313" key="6">
    <source>
        <dbReference type="EMBL" id="MER0125028.1"/>
    </source>
</evidence>
<dbReference type="CDD" id="cd00383">
    <property type="entry name" value="trans_reg_C"/>
    <property type="match status" value="1"/>
</dbReference>
<dbReference type="Pfam" id="PF00486">
    <property type="entry name" value="Trans_reg_C"/>
    <property type="match status" value="1"/>
</dbReference>
<feature type="DNA-binding region" description="OmpR/PhoB-type" evidence="3">
    <location>
        <begin position="128"/>
        <end position="223"/>
    </location>
</feature>
<dbReference type="Pfam" id="PF00072">
    <property type="entry name" value="Response_reg"/>
    <property type="match status" value="1"/>
</dbReference>
<dbReference type="Gene3D" id="6.10.250.690">
    <property type="match status" value="1"/>
</dbReference>
<keyword evidence="1 3" id="KW-0238">DNA-binding</keyword>
<dbReference type="SUPFAM" id="SSF52172">
    <property type="entry name" value="CheY-like"/>
    <property type="match status" value="1"/>
</dbReference>
<dbReference type="PANTHER" id="PTHR48111">
    <property type="entry name" value="REGULATOR OF RPOS"/>
    <property type="match status" value="1"/>
</dbReference>
<evidence type="ECO:0000259" key="4">
    <source>
        <dbReference type="PROSITE" id="PS50110"/>
    </source>
</evidence>
<feature type="modified residue" description="4-aspartylphosphate" evidence="2">
    <location>
        <position position="51"/>
    </location>
</feature>
<dbReference type="PROSITE" id="PS51755">
    <property type="entry name" value="OMPR_PHOB"/>
    <property type="match status" value="1"/>
</dbReference>
<reference evidence="6 7" key="1">
    <citation type="submission" date="2024-06" db="EMBL/GenBank/DDBJ databases">
        <title>Fanconibacter daqui strain Q02 whole shotgun sequencing project.</title>
        <authorList>
            <person name="Rodrigues J.W.A."/>
            <person name="Viana L.C."/>
            <person name="Vieira E.C."/>
            <person name="Souza F.O.L."/>
            <person name="Alegria O.C."/>
            <person name="Patroca S."/>
            <person name="Cruz A.C.R."/>
            <person name="Nunes A.R.C."/>
        </authorList>
    </citation>
    <scope>NUCLEOTIDE SEQUENCE [LARGE SCALE GENOMIC DNA]</scope>
    <source>
        <strain evidence="6 7">Q02</strain>
    </source>
</reference>
<comment type="caution">
    <text evidence="6">The sequence shown here is derived from an EMBL/GenBank/DDBJ whole genome shotgun (WGS) entry which is preliminary data.</text>
</comment>
<dbReference type="Gene3D" id="1.10.10.10">
    <property type="entry name" value="Winged helix-like DNA-binding domain superfamily/Winged helix DNA-binding domain"/>
    <property type="match status" value="1"/>
</dbReference>
<name>A0ABV1PJL2_9ENTR</name>
<evidence type="ECO:0000256" key="1">
    <source>
        <dbReference type="ARBA" id="ARBA00023125"/>
    </source>
</evidence>
<dbReference type="PROSITE" id="PS50110">
    <property type="entry name" value="RESPONSE_REGULATORY"/>
    <property type="match status" value="1"/>
</dbReference>
<dbReference type="InterPro" id="IPR011006">
    <property type="entry name" value="CheY-like_superfamily"/>
</dbReference>
<proteinExistence type="predicted"/>
<dbReference type="SMART" id="SM00448">
    <property type="entry name" value="REC"/>
    <property type="match status" value="1"/>
</dbReference>
<evidence type="ECO:0000256" key="2">
    <source>
        <dbReference type="PROSITE-ProRule" id="PRU00169"/>
    </source>
</evidence>
<evidence type="ECO:0000256" key="3">
    <source>
        <dbReference type="PROSITE-ProRule" id="PRU01091"/>
    </source>
</evidence>
<dbReference type="Gene3D" id="3.40.50.2300">
    <property type="match status" value="1"/>
</dbReference>
<dbReference type="InterPro" id="IPR001867">
    <property type="entry name" value="OmpR/PhoB-type_DNA-bd"/>
</dbReference>
<dbReference type="RefSeq" id="WP_349950840.1">
    <property type="nucleotide sequence ID" value="NZ_JBEHGX010000002.1"/>
</dbReference>
<dbReference type="PANTHER" id="PTHR48111:SF75">
    <property type="entry name" value="TRANSCRIPTIONAL REGULATORY PROTEIN BASR"/>
    <property type="match status" value="1"/>
</dbReference>
<dbReference type="Proteomes" id="UP001447374">
    <property type="component" value="Unassembled WGS sequence"/>
</dbReference>